<dbReference type="KEGG" id="lbc:LACBIDRAFT_304680"/>
<dbReference type="GeneID" id="6080643"/>
<dbReference type="OrthoDB" id="3200752at2759"/>
<gene>
    <name evidence="1" type="ORF">LACBIDRAFT_304680</name>
</gene>
<evidence type="ECO:0000313" key="1">
    <source>
        <dbReference type="EMBL" id="EDR04411.1"/>
    </source>
</evidence>
<accession>B0DM51</accession>
<dbReference type="AlphaFoldDB" id="B0DM51"/>
<sequence>MTTAMPALQALTDDVALYMSGRLRYNILQEGPNDFPPKELGEDLVTACEQAISVITEAWMAKPIQVDWHIEEFVKELGSRPTGMNEVLEADLMKKFPPAYPSEREVVEGRPLRVLDVRGFTLAWYLPEAISETVQNRLICALAHLRPYLKANPPRSGGGWRNDTSGYHLYHKTKALACRAVCISPQVL</sequence>
<organism evidence="2">
    <name type="scientific">Laccaria bicolor (strain S238N-H82 / ATCC MYA-4686)</name>
    <name type="common">Bicoloured deceiver</name>
    <name type="synonym">Laccaria laccata var. bicolor</name>
    <dbReference type="NCBI Taxonomy" id="486041"/>
    <lineage>
        <taxon>Eukaryota</taxon>
        <taxon>Fungi</taxon>
        <taxon>Dikarya</taxon>
        <taxon>Basidiomycota</taxon>
        <taxon>Agaricomycotina</taxon>
        <taxon>Agaricomycetes</taxon>
        <taxon>Agaricomycetidae</taxon>
        <taxon>Agaricales</taxon>
        <taxon>Agaricineae</taxon>
        <taxon>Hydnangiaceae</taxon>
        <taxon>Laccaria</taxon>
    </lineage>
</organism>
<dbReference type="EMBL" id="DS547118">
    <property type="protein sequence ID" value="EDR04411.1"/>
    <property type="molecule type" value="Genomic_DNA"/>
</dbReference>
<dbReference type="Proteomes" id="UP000001194">
    <property type="component" value="Unassembled WGS sequence"/>
</dbReference>
<dbReference type="RefSeq" id="XP_001884930.1">
    <property type="nucleotide sequence ID" value="XM_001884895.1"/>
</dbReference>
<protein>
    <submittedName>
        <fullName evidence="1">Predicted protein</fullName>
    </submittedName>
</protein>
<reference evidence="1 2" key="1">
    <citation type="journal article" date="2008" name="Nature">
        <title>The genome of Laccaria bicolor provides insights into mycorrhizal symbiosis.</title>
        <authorList>
            <person name="Martin F."/>
            <person name="Aerts A."/>
            <person name="Ahren D."/>
            <person name="Brun A."/>
            <person name="Danchin E.G.J."/>
            <person name="Duchaussoy F."/>
            <person name="Gibon J."/>
            <person name="Kohler A."/>
            <person name="Lindquist E."/>
            <person name="Pereda V."/>
            <person name="Salamov A."/>
            <person name="Shapiro H.J."/>
            <person name="Wuyts J."/>
            <person name="Blaudez D."/>
            <person name="Buee M."/>
            <person name="Brokstein P."/>
            <person name="Canbaeck B."/>
            <person name="Cohen D."/>
            <person name="Courty P.E."/>
            <person name="Coutinho P.M."/>
            <person name="Delaruelle C."/>
            <person name="Detter J.C."/>
            <person name="Deveau A."/>
            <person name="DiFazio S."/>
            <person name="Duplessis S."/>
            <person name="Fraissinet-Tachet L."/>
            <person name="Lucic E."/>
            <person name="Frey-Klett P."/>
            <person name="Fourrey C."/>
            <person name="Feussner I."/>
            <person name="Gay G."/>
            <person name="Grimwood J."/>
            <person name="Hoegger P.J."/>
            <person name="Jain P."/>
            <person name="Kilaru S."/>
            <person name="Labbe J."/>
            <person name="Lin Y.C."/>
            <person name="Legue V."/>
            <person name="Le Tacon F."/>
            <person name="Marmeisse R."/>
            <person name="Melayah D."/>
            <person name="Montanini B."/>
            <person name="Muratet M."/>
            <person name="Nehls U."/>
            <person name="Niculita-Hirzel H."/>
            <person name="Oudot-Le Secq M.P."/>
            <person name="Peter M."/>
            <person name="Quesneville H."/>
            <person name="Rajashekar B."/>
            <person name="Reich M."/>
            <person name="Rouhier N."/>
            <person name="Schmutz J."/>
            <person name="Yin T."/>
            <person name="Chalot M."/>
            <person name="Henrissat B."/>
            <person name="Kuees U."/>
            <person name="Lucas S."/>
            <person name="Van de Peer Y."/>
            <person name="Podila G.K."/>
            <person name="Polle A."/>
            <person name="Pukkila P.J."/>
            <person name="Richardson P.M."/>
            <person name="Rouze P."/>
            <person name="Sanders I.R."/>
            <person name="Stajich J.E."/>
            <person name="Tunlid A."/>
            <person name="Tuskan G."/>
            <person name="Grigoriev I.V."/>
        </authorList>
    </citation>
    <scope>NUCLEOTIDE SEQUENCE [LARGE SCALE GENOMIC DNA]</scope>
    <source>
        <strain evidence="2">S238N-H82 / ATCC MYA-4686</strain>
    </source>
</reference>
<dbReference type="HOGENOM" id="CLU_1441280_0_0_1"/>
<keyword evidence="2" id="KW-1185">Reference proteome</keyword>
<evidence type="ECO:0000313" key="2">
    <source>
        <dbReference type="Proteomes" id="UP000001194"/>
    </source>
</evidence>
<proteinExistence type="predicted"/>
<name>B0DM51_LACBS</name>
<dbReference type="InParanoid" id="B0DM51"/>